<evidence type="ECO:0000313" key="3">
    <source>
        <dbReference type="Proteomes" id="UP000824890"/>
    </source>
</evidence>
<name>A0ABQ8BMR7_BRANA</name>
<comment type="caution">
    <text evidence="2">The sequence shown here is derived from an EMBL/GenBank/DDBJ whole genome shotgun (WGS) entry which is preliminary data.</text>
</comment>
<dbReference type="Proteomes" id="UP000824890">
    <property type="component" value="Unassembled WGS sequence"/>
</dbReference>
<protein>
    <submittedName>
        <fullName evidence="2">Uncharacterized protein</fullName>
    </submittedName>
</protein>
<keyword evidence="3" id="KW-1185">Reference proteome</keyword>
<sequence>MKKYGRKWEADPRYCNALMLLCSREKESDVAREEASTPARWYPSPKNSTRITTSSGNSYFSLQIATSSAPITEGGPIRGYRLPPAGEALLATIALGFFALTVRSREESEESKDSVGATLNLLDLTLLPMEEESGERPDSVLISRTGGRNDL</sequence>
<feature type="region of interest" description="Disordered" evidence="1">
    <location>
        <begin position="129"/>
        <end position="151"/>
    </location>
</feature>
<evidence type="ECO:0000313" key="2">
    <source>
        <dbReference type="EMBL" id="KAH0906090.1"/>
    </source>
</evidence>
<evidence type="ECO:0000256" key="1">
    <source>
        <dbReference type="SAM" id="MobiDB-lite"/>
    </source>
</evidence>
<organism evidence="2 3">
    <name type="scientific">Brassica napus</name>
    <name type="common">Rape</name>
    <dbReference type="NCBI Taxonomy" id="3708"/>
    <lineage>
        <taxon>Eukaryota</taxon>
        <taxon>Viridiplantae</taxon>
        <taxon>Streptophyta</taxon>
        <taxon>Embryophyta</taxon>
        <taxon>Tracheophyta</taxon>
        <taxon>Spermatophyta</taxon>
        <taxon>Magnoliopsida</taxon>
        <taxon>eudicotyledons</taxon>
        <taxon>Gunneridae</taxon>
        <taxon>Pentapetalae</taxon>
        <taxon>rosids</taxon>
        <taxon>malvids</taxon>
        <taxon>Brassicales</taxon>
        <taxon>Brassicaceae</taxon>
        <taxon>Brassiceae</taxon>
        <taxon>Brassica</taxon>
    </lineage>
</organism>
<proteinExistence type="predicted"/>
<gene>
    <name evidence="2" type="ORF">HID58_037917</name>
</gene>
<accession>A0ABQ8BMR7</accession>
<reference evidence="2 3" key="1">
    <citation type="submission" date="2021-05" db="EMBL/GenBank/DDBJ databases">
        <title>Genome Assembly of Synthetic Allotetraploid Brassica napus Reveals Homoeologous Exchanges between Subgenomes.</title>
        <authorList>
            <person name="Davis J.T."/>
        </authorList>
    </citation>
    <scope>NUCLEOTIDE SEQUENCE [LARGE SCALE GENOMIC DNA]</scope>
    <source>
        <strain evidence="3">cv. Da-Ae</strain>
        <tissue evidence="2">Seedling</tissue>
    </source>
</reference>
<dbReference type="EMBL" id="JAGKQM010000010">
    <property type="protein sequence ID" value="KAH0906090.1"/>
    <property type="molecule type" value="Genomic_DNA"/>
</dbReference>